<evidence type="ECO:0000256" key="3">
    <source>
        <dbReference type="ARBA" id="ARBA00023002"/>
    </source>
</evidence>
<evidence type="ECO:0000256" key="1">
    <source>
        <dbReference type="ARBA" id="ARBA00005791"/>
    </source>
</evidence>
<keyword evidence="3" id="KW-0560">Oxidoreductase</keyword>
<evidence type="ECO:0000256" key="5">
    <source>
        <dbReference type="ARBA" id="ARBA00023284"/>
    </source>
</evidence>
<feature type="domain" description="Thioredoxin-like fold" evidence="6">
    <location>
        <begin position="101"/>
        <end position="255"/>
    </location>
</feature>
<dbReference type="STRING" id="54398.Ga0074115_1514"/>
<dbReference type="InterPro" id="IPR012336">
    <property type="entry name" value="Thioredoxin-like_fold"/>
</dbReference>
<dbReference type="PANTHER" id="PTHR13887:SF14">
    <property type="entry name" value="DISULFIDE BOND FORMATION PROTEIN D"/>
    <property type="match status" value="1"/>
</dbReference>
<dbReference type="InterPro" id="IPR036249">
    <property type="entry name" value="Thioredoxin-like_sf"/>
</dbReference>
<comment type="similarity">
    <text evidence="1">Belongs to the thioredoxin family. DsbA subfamily.</text>
</comment>
<dbReference type="EMBL" id="LMXI01000069">
    <property type="protein sequence ID" value="KRT59876.1"/>
    <property type="molecule type" value="Genomic_DNA"/>
</dbReference>
<accession>A0A0T5ZAI9</accession>
<dbReference type="Proteomes" id="UP000051634">
    <property type="component" value="Unassembled WGS sequence"/>
</dbReference>
<sequence>MTHSGSGRRFLAMFLVGCAIGIGVISSVVRADSDGPITDRAIIAEEVRKELRRLIDEEGFMDRAIERGIESYIQKQRTASASEKNRARAQHARNLRPVSAERDHIYGDPNAPISLVEYSDFECPFCKRFHPTVKKLIEQNAGKVNWVYRHFPLEFHNPGAQKEAEATECASELGGNDAFWRYSDLIYQRTTSNGRGFPIDRLVPLAEEIGLDGKRFRDCLDSGRMADRVREDYEDGVKAGISGTPGTIFLNHVSGDLFATAGALSLSRLQAAVDRLLSDQTAK</sequence>
<dbReference type="PANTHER" id="PTHR13887">
    <property type="entry name" value="GLUTATHIONE S-TRANSFERASE KAPPA"/>
    <property type="match status" value="1"/>
</dbReference>
<keyword evidence="2" id="KW-0732">Signal</keyword>
<keyword evidence="4" id="KW-1015">Disulfide bond</keyword>
<gene>
    <name evidence="7" type="ORF">Ga0074115_1514</name>
    <name evidence="8" type="ORF">Ga0076813_16253</name>
</gene>
<evidence type="ECO:0000313" key="9">
    <source>
        <dbReference type="Proteomes" id="UP000051276"/>
    </source>
</evidence>
<dbReference type="EMBL" id="LDXT01000046">
    <property type="protein sequence ID" value="KRT56517.1"/>
    <property type="molecule type" value="Genomic_DNA"/>
</dbReference>
<dbReference type="OrthoDB" id="9780340at2"/>
<name>A0A0T5ZAI9_9GAMM</name>
<reference evidence="9 10" key="1">
    <citation type="submission" date="2015-11" db="EMBL/GenBank/DDBJ databases">
        <title>The genome of Candidatus Endoriftia persephone in Ridgeia piscesae and population structure of the North Eastern Pacific vestimentiferan symbionts.</title>
        <authorList>
            <person name="Perez M."/>
            <person name="Juniper K.S."/>
        </authorList>
    </citation>
    <scope>NUCLEOTIDE SEQUENCE [LARGE SCALE GENOMIC DNA]</scope>
    <source>
        <strain evidence="8">Ind10</strain>
        <strain evidence="7">Ind11</strain>
    </source>
</reference>
<evidence type="ECO:0000313" key="10">
    <source>
        <dbReference type="Proteomes" id="UP000051634"/>
    </source>
</evidence>
<evidence type="ECO:0000259" key="6">
    <source>
        <dbReference type="Pfam" id="PF13462"/>
    </source>
</evidence>
<dbReference type="AlphaFoldDB" id="A0A0T5ZAI9"/>
<dbReference type="GO" id="GO:0016491">
    <property type="term" value="F:oxidoreductase activity"/>
    <property type="evidence" value="ECO:0007669"/>
    <property type="project" value="UniProtKB-KW"/>
</dbReference>
<dbReference type="SUPFAM" id="SSF52833">
    <property type="entry name" value="Thioredoxin-like"/>
    <property type="match status" value="1"/>
</dbReference>
<dbReference type="Proteomes" id="UP000051276">
    <property type="component" value="Unassembled WGS sequence"/>
</dbReference>
<evidence type="ECO:0000313" key="8">
    <source>
        <dbReference type="EMBL" id="KRT59876.1"/>
    </source>
</evidence>
<keyword evidence="5" id="KW-0676">Redox-active center</keyword>
<comment type="caution">
    <text evidence="8">The sequence shown here is derived from an EMBL/GenBank/DDBJ whole genome shotgun (WGS) entry which is preliminary data.</text>
</comment>
<keyword evidence="10" id="KW-1185">Reference proteome</keyword>
<organism evidence="8 9">
    <name type="scientific">endosymbiont of Ridgeia piscesae</name>
    <dbReference type="NCBI Taxonomy" id="54398"/>
    <lineage>
        <taxon>Bacteria</taxon>
        <taxon>Pseudomonadati</taxon>
        <taxon>Pseudomonadota</taxon>
        <taxon>Gammaproteobacteria</taxon>
        <taxon>sulfur-oxidizing symbionts</taxon>
    </lineage>
</organism>
<dbReference type="Gene3D" id="3.40.30.10">
    <property type="entry name" value="Glutaredoxin"/>
    <property type="match status" value="1"/>
</dbReference>
<evidence type="ECO:0000313" key="7">
    <source>
        <dbReference type="EMBL" id="KRT56517.1"/>
    </source>
</evidence>
<dbReference type="Pfam" id="PF13462">
    <property type="entry name" value="Thioredoxin_4"/>
    <property type="match status" value="1"/>
</dbReference>
<proteinExistence type="inferred from homology"/>
<evidence type="ECO:0000256" key="4">
    <source>
        <dbReference type="ARBA" id="ARBA00023157"/>
    </source>
</evidence>
<protein>
    <submittedName>
        <fullName evidence="8">Thioredoxin</fullName>
    </submittedName>
</protein>
<evidence type="ECO:0000256" key="2">
    <source>
        <dbReference type="ARBA" id="ARBA00022729"/>
    </source>
</evidence>